<feature type="transmembrane region" description="Helical" evidence="6">
    <location>
        <begin position="338"/>
        <end position="360"/>
    </location>
</feature>
<sequence>MEEHSSLNGNFKYVRMHSATSINEILEVNDIQRLDHLARMFAKYQMTGKRYETKAWHAYFRRIAANPIIFYQNNAALFYEDNQYESENFEVTDPTLIHGDLHIGQFHYYLNDISGEPVFSVRQHKKKLAPFTWDLKRLAANLALIAYCQCFSDNEISEILEVFAQQYIRSVLLPYKNMLTQKSSHDIKQSHHLKPPPLQKQCSIIGSLKVEHRMHEIDWQSIDSVKSLMILAEQLAITTAHLHCQPPITVCSMPDVPNLMIENNADCCTRAIQTSLNSYVKQRQLIDEIRLFAIMYAEIAERDFQIFFKNFRNERIFKGPDTLMNTQIQHPLANARRVAILIVGGGIGGMATALSFAQLIDEIRLFAIMYAEIAERDFQIFFKNFRNERIFKGPDTLMNTQIQHPLANARRVAILIVGGGIGGMATALSFARAGIRVRLLEKNTELGEVGAGMQLAPNCSRLLDRLGILQQVQANAVFPKQIVWMDALSGERLTCIDLGKKFIKTFGYPYIVVHRADLFQALHQACLESSMVTMETNRTVTSVDERPKSIMVECADGMRYDCDMVVAADGLWSSLRKFVCDDGPPISVGYVTYRGTVKIDQVSKEAGLENVQFWIGPNMHLVQYPIRRGELFNQAAVFKSKRLPDDTDRWGTKEELNETFSVGCEHVKNTLELLQTNFRWPVYDRNPLSKWSRGRLVLLGDAAHPMLQYAAQGAAQALEDALALTAAYKKHGPSKIDAIFREYEQERIPRSSKVVQFARDIGTYAHQNGMEKMARDATLRLIILLTSQLLHVKRRNYYE</sequence>
<dbReference type="GO" id="GO:0071949">
    <property type="term" value="F:FAD binding"/>
    <property type="evidence" value="ECO:0007669"/>
    <property type="project" value="InterPro"/>
</dbReference>
<accession>A0A814GXI0</accession>
<evidence type="ECO:0000256" key="2">
    <source>
        <dbReference type="ARBA" id="ARBA00022630"/>
    </source>
</evidence>
<reference evidence="8" key="1">
    <citation type="submission" date="2021-02" db="EMBL/GenBank/DDBJ databases">
        <authorList>
            <person name="Nowell W R."/>
        </authorList>
    </citation>
    <scope>NUCLEOTIDE SEQUENCE</scope>
</reference>
<dbReference type="Pfam" id="PF10009">
    <property type="entry name" value="DUF2252"/>
    <property type="match status" value="1"/>
</dbReference>
<comment type="cofactor">
    <cofactor evidence="1">
        <name>FAD</name>
        <dbReference type="ChEBI" id="CHEBI:57692"/>
    </cofactor>
</comment>
<evidence type="ECO:0000259" key="7">
    <source>
        <dbReference type="Pfam" id="PF01494"/>
    </source>
</evidence>
<proteinExistence type="predicted"/>
<protein>
    <recommendedName>
        <fullName evidence="7">FAD-binding domain-containing protein</fullName>
    </recommendedName>
</protein>
<gene>
    <name evidence="8" type="ORF">ZHD862_LOCUS12592</name>
</gene>
<dbReference type="Gene3D" id="3.50.50.60">
    <property type="entry name" value="FAD/NAD(P)-binding domain"/>
    <property type="match status" value="1"/>
</dbReference>
<dbReference type="PANTHER" id="PTHR13789">
    <property type="entry name" value="MONOOXYGENASE"/>
    <property type="match status" value="1"/>
</dbReference>
<feature type="transmembrane region" description="Helical" evidence="6">
    <location>
        <begin position="412"/>
        <end position="431"/>
    </location>
</feature>
<dbReference type="Pfam" id="PF01494">
    <property type="entry name" value="FAD_binding_3"/>
    <property type="match status" value="1"/>
</dbReference>
<evidence type="ECO:0000256" key="4">
    <source>
        <dbReference type="ARBA" id="ARBA00023002"/>
    </source>
</evidence>
<organism evidence="8 9">
    <name type="scientific">Rotaria sordida</name>
    <dbReference type="NCBI Taxonomy" id="392033"/>
    <lineage>
        <taxon>Eukaryota</taxon>
        <taxon>Metazoa</taxon>
        <taxon>Spiralia</taxon>
        <taxon>Gnathifera</taxon>
        <taxon>Rotifera</taxon>
        <taxon>Eurotatoria</taxon>
        <taxon>Bdelloidea</taxon>
        <taxon>Philodinida</taxon>
        <taxon>Philodinidae</taxon>
        <taxon>Rotaria</taxon>
    </lineage>
</organism>
<dbReference type="EMBL" id="CAJNOT010000499">
    <property type="protein sequence ID" value="CAF1002284.1"/>
    <property type="molecule type" value="Genomic_DNA"/>
</dbReference>
<keyword evidence="6" id="KW-1133">Transmembrane helix</keyword>
<evidence type="ECO:0000313" key="8">
    <source>
        <dbReference type="EMBL" id="CAF1002284.1"/>
    </source>
</evidence>
<dbReference type="AlphaFoldDB" id="A0A814GXI0"/>
<keyword evidence="4" id="KW-0560">Oxidoreductase</keyword>
<evidence type="ECO:0000256" key="6">
    <source>
        <dbReference type="SAM" id="Phobius"/>
    </source>
</evidence>
<keyword evidence="2" id="KW-0285">Flavoprotein</keyword>
<dbReference type="Proteomes" id="UP000663864">
    <property type="component" value="Unassembled WGS sequence"/>
</dbReference>
<dbReference type="InterPro" id="IPR018721">
    <property type="entry name" value="DUF2252"/>
</dbReference>
<dbReference type="GO" id="GO:0004497">
    <property type="term" value="F:monooxygenase activity"/>
    <property type="evidence" value="ECO:0007669"/>
    <property type="project" value="UniProtKB-KW"/>
</dbReference>
<feature type="domain" description="FAD-binding" evidence="7">
    <location>
        <begin position="412"/>
        <end position="758"/>
    </location>
</feature>
<keyword evidence="6" id="KW-0472">Membrane</keyword>
<evidence type="ECO:0000313" key="9">
    <source>
        <dbReference type="Proteomes" id="UP000663864"/>
    </source>
</evidence>
<keyword evidence="6" id="KW-0812">Transmembrane</keyword>
<dbReference type="SUPFAM" id="SSF51905">
    <property type="entry name" value="FAD/NAD(P)-binding domain"/>
    <property type="match status" value="1"/>
</dbReference>
<dbReference type="InterPro" id="IPR050493">
    <property type="entry name" value="FAD-dep_Monooxygenase_BioMet"/>
</dbReference>
<evidence type="ECO:0000256" key="3">
    <source>
        <dbReference type="ARBA" id="ARBA00022827"/>
    </source>
</evidence>
<comment type="caution">
    <text evidence="8">The sequence shown here is derived from an EMBL/GenBank/DDBJ whole genome shotgun (WGS) entry which is preliminary data.</text>
</comment>
<evidence type="ECO:0000256" key="5">
    <source>
        <dbReference type="ARBA" id="ARBA00023033"/>
    </source>
</evidence>
<keyword evidence="3" id="KW-0274">FAD</keyword>
<dbReference type="SUPFAM" id="SSF54373">
    <property type="entry name" value="FAD-linked reductases, C-terminal domain"/>
    <property type="match status" value="1"/>
</dbReference>
<evidence type="ECO:0000256" key="1">
    <source>
        <dbReference type="ARBA" id="ARBA00001974"/>
    </source>
</evidence>
<name>A0A814GXI0_9BILA</name>
<keyword evidence="5" id="KW-0503">Monooxygenase</keyword>
<dbReference type="InterPro" id="IPR036188">
    <property type="entry name" value="FAD/NAD-bd_sf"/>
</dbReference>
<dbReference type="PANTHER" id="PTHR13789:SF318">
    <property type="entry name" value="GERANYLGERANYL DIPHOSPHATE REDUCTASE"/>
    <property type="match status" value="1"/>
</dbReference>
<dbReference type="InterPro" id="IPR002938">
    <property type="entry name" value="FAD-bd"/>
</dbReference>
<dbReference type="PRINTS" id="PR00420">
    <property type="entry name" value="RNGMNOXGNASE"/>
</dbReference>